<dbReference type="OrthoDB" id="5235791at2759"/>
<dbReference type="AlphaFoldDB" id="A0A9W8XQD6"/>
<accession>A0A9W8XQD6</accession>
<dbReference type="GeneID" id="80909974"/>
<evidence type="ECO:0000313" key="1">
    <source>
        <dbReference type="EMBL" id="KAJ4354707.1"/>
    </source>
</evidence>
<comment type="caution">
    <text evidence="1">The sequence shown here is derived from an EMBL/GenBank/DDBJ whole genome shotgun (WGS) entry which is preliminary data.</text>
</comment>
<protein>
    <submittedName>
        <fullName evidence="1">Uncharacterized protein</fullName>
    </submittedName>
</protein>
<organism evidence="1 2">
    <name type="scientific">Didymosphaeria variabile</name>
    <dbReference type="NCBI Taxonomy" id="1932322"/>
    <lineage>
        <taxon>Eukaryota</taxon>
        <taxon>Fungi</taxon>
        <taxon>Dikarya</taxon>
        <taxon>Ascomycota</taxon>
        <taxon>Pezizomycotina</taxon>
        <taxon>Dothideomycetes</taxon>
        <taxon>Pleosporomycetidae</taxon>
        <taxon>Pleosporales</taxon>
        <taxon>Massarineae</taxon>
        <taxon>Didymosphaeriaceae</taxon>
        <taxon>Didymosphaeria</taxon>
    </lineage>
</organism>
<reference evidence="1" key="1">
    <citation type="submission" date="2022-10" db="EMBL/GenBank/DDBJ databases">
        <title>Tapping the CABI collections for fungal endophytes: first genome assemblies for Collariella, Neodidymelliopsis, Ascochyta clinopodiicola, Didymella pomorum, Didymosphaeria variabile, Neocosmospora piperis and Neocucurbitaria cava.</title>
        <authorList>
            <person name="Hill R."/>
        </authorList>
    </citation>
    <scope>NUCLEOTIDE SEQUENCE</scope>
    <source>
        <strain evidence="1">IMI 356815</strain>
    </source>
</reference>
<dbReference type="Proteomes" id="UP001140513">
    <property type="component" value="Unassembled WGS sequence"/>
</dbReference>
<keyword evidence="2" id="KW-1185">Reference proteome</keyword>
<gene>
    <name evidence="1" type="ORF">N0V89_006444</name>
</gene>
<proteinExistence type="predicted"/>
<evidence type="ECO:0000313" key="2">
    <source>
        <dbReference type="Proteomes" id="UP001140513"/>
    </source>
</evidence>
<name>A0A9W8XQD6_9PLEO</name>
<dbReference type="RefSeq" id="XP_056072481.1">
    <property type="nucleotide sequence ID" value="XM_056215214.1"/>
</dbReference>
<dbReference type="EMBL" id="JAPEUX010000004">
    <property type="protein sequence ID" value="KAJ4354707.1"/>
    <property type="molecule type" value="Genomic_DNA"/>
</dbReference>
<sequence>MSFHMSFHSGLILLHRSSLKDEGASGELAYQQSKRSAGHVAAFLRAYHDCFPNSTPNFMVVHVTLNASLVHLTLLQTRDATTYRSAVRALKSSVKILAQLVQQCEYARIAYDYLRQFAFQYEIIPANSESFWPLLEE</sequence>
<dbReference type="CDD" id="cd12148">
    <property type="entry name" value="fungal_TF_MHR"/>
    <property type="match status" value="1"/>
</dbReference>